<comment type="caution">
    <text evidence="32 33">Lacks conserved residue(s) required for the propagation of feature annotation.</text>
</comment>
<dbReference type="GO" id="GO:0019064">
    <property type="term" value="P:fusion of virus membrane with host plasma membrane"/>
    <property type="evidence" value="ECO:0007669"/>
    <property type="project" value="UniProtKB-UniRule"/>
</dbReference>
<evidence type="ECO:0000256" key="16">
    <source>
        <dbReference type="ARBA" id="ARBA00022729"/>
    </source>
</evidence>
<evidence type="ECO:0000256" key="11">
    <source>
        <dbReference type="ARBA" id="ARBA00022581"/>
    </source>
</evidence>
<name>A0A2S1EBC7_HV1</name>
<evidence type="ECO:0000256" key="29">
    <source>
        <dbReference type="ARBA" id="ARBA00023280"/>
    </source>
</evidence>
<evidence type="ECO:0000256" key="3">
    <source>
        <dbReference type="ARBA" id="ARBA00004505"/>
    </source>
</evidence>
<comment type="miscellaneous">
    <text evidence="32">HIV-1 lineages are divided in three main groups, M (for Major), O (for Outlier), and N (for New, or Non-M, Non-O). The vast majority of strains found worldwide belong to the group M. Group O seems to be endemic to and largely confined to Cameroon and neighboring countries in West Central Africa, where these viruses represent a small minority of HIV-1 strains. The group N is represented by a limited number of isolates from Cameroonian persons. The group M is further subdivided in 9 clades or subtypes (A to D, F to H, J and K).</text>
</comment>
<dbReference type="Gene3D" id="1.10.287.210">
    <property type="match status" value="1"/>
</dbReference>
<evidence type="ECO:0000256" key="10">
    <source>
        <dbReference type="ARBA" id="ARBA00022570"/>
    </source>
</evidence>
<sequence>MRVMEILRNCQQWWIWGILGFWMLMSCNVFGNLWVTVYYGVPVWREAKTTLFCASDAKAYEKEVHNVWATHACVPTDPNPQELVIGNVIENFNMWKNDMVDQMHEDIISLWDQSLKPCVKLTPLCVTLKCMNVNATNATSTAENNNQSEMKNCSFNITTEIRDKKKKAFALFYKLDIVPFKNEENNHTSNDTYILINCNTSTVTQACPKVSFDPIPIHYCAPAGFAILKCNDETFNGTGPCNNVSTVQCTHGIKPVVSTQLLLNGSLTEDIVISSENITNNGKTIIVHLNESVQINCTRPNNNTRKSMRIGPGQTFYATGEIIGDIRKAHCNISGKSWSDTVQKVKEKLIQYFNENTTIEFKPHSGGDIEITTHSFNCGGEFFYCNTSQLFNNSYLSQLSNDSSSNTTITLPCRIKQIINMWQGVGQAMYAPPIQGKIVCNSTITGLLLTRDGGEGNETKNDTEIFRPGGGNMRDNWRSELYKYKVVEVKPLGIAPTGAKRRVVEREKRAVGIGAVFLGFLGVAGSTMGAASITLTVQARQLLSGIVQQQSNLLRAIEAQQHMLQLTVWGIKQLQTRVLAIERYLRDQQLLGLWGCSGKIICTTNVPWNSSWSNKSETDIWDNMTWMQWDREIDKYTKTIYDLLEESQFQQEQNEKDLLALDSWKNLWNWFNITNWLWYIKIFIMIVGGLIGLRIIFAVLSIINRVRQGYSPLSFQTLTPNPRELDRLGRIEEEGGEQDRDRSIRLVNGFLSLAWDDLRSLCLFSYHRLRDFILIVVRAVELLGRSSLRGIQKGWEAFKYLGGIVQYWGLELKKSAINLFDTIAIVVAEGSDRIIELILRICRAISNIPRRIRQGFEAALL</sequence>
<comment type="miscellaneous">
    <text evidence="32">Inhibitors targeting HIV-1 viral envelope proteins are used as antiretroviral drugs. Attachment of virions to the cell surface via non-specific interactions and CD4 binding can be blocked by inhibitors that include cyanovirin-N, cyclotriazadisulfonamide analogs, PRO 2000, TNX 355 and PRO 542. In addition, BMS 806 can block CD4-induced conformational changes. Env interactions with the coreceptor molecules can be targeted by CCR5 antagonists including SCH-D, maraviroc (UK 427857) and aplaviroc (GW 873140), and the CXCR4 antagonist AMD 070. Fusion of viral and cellular membranes can be inhibited by peptides such as enfuvirtide and tifuvirtide (T 1249). Resistance to inhibitors associated with mutations in Env are observed. Most of the time, single mutations confer only a modest reduction in drug susceptibility. Combination of several mutations is usually required to develop a high-level drug resistance.</text>
</comment>
<keyword evidence="19 32" id="KW-1043">Host membrane</keyword>
<evidence type="ECO:0000256" key="13">
    <source>
        <dbReference type="ARBA" id="ARBA00022685"/>
    </source>
</evidence>
<feature type="site" description="Cleavage; by host furin" evidence="32">
    <location>
        <begin position="509"/>
        <end position="510"/>
    </location>
</feature>
<keyword evidence="16 32" id="KW-0732">Signal</keyword>
<feature type="disulfide bond" evidence="32">
    <location>
        <begin position="220"/>
        <end position="249"/>
    </location>
</feature>
<comment type="domain">
    <text evidence="32">The YXXL motif is involved in determining the exact site of viral release at the surface of infected mononuclear cells and promotes endocytosis. YXXL and di-leucine endocytosis motifs interact directly or indirectly with the clathrin adapter complexes, opperate independently, and their activities are not additive.</text>
</comment>
<keyword evidence="11 32" id="KW-0945">Host-virus interaction</keyword>
<reference evidence="36" key="1">
    <citation type="journal article" date="2018" name="Nat. Commun.">
        <title>Tracking HIV-1 recombination to resolve its contribution to HIV-1 evolution in natural infection.</title>
        <authorList>
            <person name="Song H."/>
            <person name="Giorgi E.E."/>
            <person name="Ganusov V.V."/>
            <person name="Cai F."/>
            <person name="Athreya G."/>
            <person name="Yoon H."/>
            <person name="Carja O."/>
            <person name="Hora B."/>
            <person name="Hraber P."/>
            <person name="Jiang C."/>
            <person name="Wang S."/>
            <person name="Li H."/>
            <person name="Salazar-Gonzalez J.F."/>
            <person name="Salazar M.G."/>
            <person name="Goonetilleke N."/>
            <person name="Keele B."/>
            <person name="Montefiori D.C."/>
            <person name="Cohen M.S."/>
            <person name="Shaw G.M."/>
            <person name="Hahn B.H."/>
            <person name="McMichael A.J."/>
            <person name="Haynes B.F."/>
            <person name="Korber B."/>
            <person name="Battacharya T."/>
            <person name="Gao F."/>
        </authorList>
    </citation>
    <scope>NUCLEOTIDE SEQUENCE</scope>
    <source>
        <strain evidence="36">CH1754.3.d0609.ipe021_15.30</strain>
    </source>
</reference>
<dbReference type="CDD" id="cd09909">
    <property type="entry name" value="HIV-1-like_HR1-HR2"/>
    <property type="match status" value="1"/>
</dbReference>
<keyword evidence="31 32" id="KW-1160">Virus entry into host cell</keyword>
<evidence type="ECO:0000256" key="30">
    <source>
        <dbReference type="ARBA" id="ARBA00023288"/>
    </source>
</evidence>
<dbReference type="InterPro" id="IPR037527">
    <property type="entry name" value="Gp160"/>
</dbReference>
<dbReference type="GO" id="GO:0019082">
    <property type="term" value="P:viral protein processing"/>
    <property type="evidence" value="ECO:0007669"/>
    <property type="project" value="UniProtKB-UniRule"/>
</dbReference>
<evidence type="ECO:0000256" key="21">
    <source>
        <dbReference type="ARBA" id="ARBA00022890"/>
    </source>
</evidence>
<keyword evidence="22 32" id="KW-1133">Transmembrane helix</keyword>
<evidence type="ECO:0000256" key="18">
    <source>
        <dbReference type="ARBA" id="ARBA00022844"/>
    </source>
</evidence>
<comment type="function">
    <text evidence="32">Envelope glycoprotein gp160: Oligomerizes in the host endoplasmic reticulum into predominantly trimers. In a second time, gp160 transits in the host Golgi, where glycosylation is completed. The precursor is then proteolytically cleaved in the trans-Golgi and thereby activated by cellular furin or furin-like proteases to produce gp120 and gp41.</text>
</comment>
<protein>
    <recommendedName>
        <fullName evidence="32">Envelope glycoprotein gp160</fullName>
    </recommendedName>
    <alternativeName>
        <fullName evidence="32">Env polyprotein</fullName>
    </alternativeName>
    <component>
        <recommendedName>
            <fullName evidence="32">Surface protein gp120</fullName>
            <shortName evidence="32">SU</shortName>
        </recommendedName>
        <alternativeName>
            <fullName evidence="32">Glycoprotein 120</fullName>
            <shortName evidence="32">gp120</shortName>
        </alternativeName>
    </component>
    <component>
        <recommendedName>
            <fullName evidence="32">Transmembrane protein gp41</fullName>
            <shortName evidence="32">TM</shortName>
        </recommendedName>
        <alternativeName>
            <fullName evidence="32">Glycoprotein 41</fullName>
            <shortName evidence="32">gp41</shortName>
        </alternativeName>
    </component>
</protein>
<evidence type="ECO:0000256" key="19">
    <source>
        <dbReference type="ARBA" id="ARBA00022870"/>
    </source>
</evidence>
<evidence type="ECO:0000256" key="22">
    <source>
        <dbReference type="ARBA" id="ARBA00022989"/>
    </source>
</evidence>
<evidence type="ECO:0000256" key="27">
    <source>
        <dbReference type="ARBA" id="ARBA00023157"/>
    </source>
</evidence>
<feature type="chain" id="PRO_5023512501" description="Envelope glycoprotein gp160" evidence="32">
    <location>
        <begin position="32"/>
        <end position="861"/>
    </location>
</feature>
<dbReference type="GO" id="GO:1903908">
    <property type="term" value="P:positive regulation of plasma membrane raft polarization"/>
    <property type="evidence" value="ECO:0007669"/>
    <property type="project" value="UniProtKB-UniRule"/>
</dbReference>
<evidence type="ECO:0000256" key="15">
    <source>
        <dbReference type="ARBA" id="ARBA00022703"/>
    </source>
</evidence>
<dbReference type="GO" id="GO:0019062">
    <property type="term" value="P:virion attachment to host cell"/>
    <property type="evidence" value="ECO:0007669"/>
    <property type="project" value="UniProtKB-UniRule"/>
</dbReference>
<evidence type="ECO:0000259" key="35">
    <source>
        <dbReference type="Pfam" id="PF00517"/>
    </source>
</evidence>
<keyword evidence="28 32" id="KW-0325">Glycoprotein</keyword>
<feature type="region of interest" description="MPER; binding to GalCer" evidence="32">
    <location>
        <begin position="660"/>
        <end position="681"/>
    </location>
</feature>
<dbReference type="GO" id="GO:0055036">
    <property type="term" value="C:virion membrane"/>
    <property type="evidence" value="ECO:0007669"/>
    <property type="project" value="UniProtKB-SubCell"/>
</dbReference>
<keyword evidence="26 32" id="KW-0564">Palmitate</keyword>
<feature type="disulfide bond" evidence="32">
    <location>
        <begin position="53"/>
        <end position="73"/>
    </location>
</feature>
<accession>A0A2S1EBC7</accession>
<evidence type="ECO:0000256" key="12">
    <source>
        <dbReference type="ARBA" id="ARBA00022595"/>
    </source>
</evidence>
<evidence type="ECO:0000256" key="5">
    <source>
        <dbReference type="ARBA" id="ARBA00004578"/>
    </source>
</evidence>
<keyword evidence="10 32" id="KW-1165">Clathrin-mediated endocytosis of virus by host</keyword>
<dbReference type="InterPro" id="IPR000777">
    <property type="entry name" value="HIV1_Gp120"/>
</dbReference>
<feature type="region of interest" description="Fusion peptide" evidence="32">
    <location>
        <begin position="510"/>
        <end position="530"/>
    </location>
</feature>
<dbReference type="FunFam" id="2.170.40.20:FF:000004">
    <property type="entry name" value="Envelope glycoprotein gp160"/>
    <property type="match status" value="1"/>
</dbReference>
<evidence type="ECO:0000256" key="25">
    <source>
        <dbReference type="ARBA" id="ARBA00023136"/>
    </source>
</evidence>
<dbReference type="GO" id="GO:0020002">
    <property type="term" value="C:host cell plasma membrane"/>
    <property type="evidence" value="ECO:0007669"/>
    <property type="project" value="UniProtKB-SubCell"/>
</dbReference>
<keyword evidence="14 32" id="KW-0812">Transmembrane</keyword>
<keyword evidence="18 32" id="KW-0946">Virion</keyword>
<keyword evidence="13 32" id="KW-0165">Cleavage on pair of basic residues</keyword>
<dbReference type="FunFam" id="2.170.40.20:FF:000003">
    <property type="entry name" value="Envelope glycoprotein gp160"/>
    <property type="match status" value="1"/>
</dbReference>
<feature type="short sequence motif" description="YXXL motif; contains endocytosis signal" evidence="32">
    <location>
        <begin position="710"/>
        <end position="713"/>
    </location>
</feature>
<dbReference type="Pfam" id="PF00517">
    <property type="entry name" value="GP41"/>
    <property type="match status" value="1"/>
</dbReference>
<comment type="domain">
    <text evidence="32 33">The 17 amino acids long immunosuppressive region is present in many retroviral envelope proteins. Synthetic peptides derived from this relatively conserved sequence inhibit immune function in vitro and in vivo.</text>
</comment>
<keyword evidence="25 32" id="KW-0472">Membrane</keyword>
<comment type="function">
    <text evidence="32">Surface protein gp120: Attaches the virus to the host lymphoid cell by binding to the primary receptor CD4. This interaction induces a structural rearrangement creating a high affinity binding site for a chemokine coreceptor like CXCR4 and/or CCR5. Acts as a ligand for CD209/DC-SIGN and CLEC4M/DC-SIGNR, which are respectively found on dendritic cells (DCs), and on endothelial cells of liver sinusoids and lymph node sinuses. These interactions allow capture of viral particles at mucosal surfaces by these cells and subsequent transmission to permissive cells. HIV subverts the migration properties of dendritic cells to gain access to CD4+ T-cells in lymph nodes. Virus transmission to permissive T-cells occurs either in trans (without DCs infection, through viral capture and transmission), or in cis (following DCs productive infection, through the usual CD4-gp120 interaction), thereby inducing a robust infection. In trans infection, bound virions remain infectious over days and it is proposed that they are not degraded, but protected in non-lysosomal acidic organelles within the DCs close to the cell membrane thus contributing to the viral infectious potential during DCs' migration from the periphery to the lymphoid tissues. On arrival at lymphoid tissues, intact virions recycle back to DCs' cell surface allowing virus transmission to CD4+ T-cells.</text>
</comment>
<evidence type="ECO:0000256" key="23">
    <source>
        <dbReference type="ARBA" id="ARBA00023046"/>
    </source>
</evidence>
<feature type="disulfide bond" evidence="32">
    <location>
        <begin position="596"/>
        <end position="602"/>
    </location>
</feature>
<dbReference type="GO" id="GO:0039654">
    <property type="term" value="P:fusion of virus membrane with host endosome membrane"/>
    <property type="evidence" value="ECO:0007669"/>
    <property type="project" value="UniProtKB-UniRule"/>
</dbReference>
<feature type="domain" description="Retroviral envelope protein GP41-like" evidence="35">
    <location>
        <begin position="528"/>
        <end position="719"/>
    </location>
</feature>
<feature type="coiled-coil region" evidence="32">
    <location>
        <begin position="631"/>
        <end position="665"/>
    </location>
</feature>
<feature type="region of interest" description="CD4-binding loop" evidence="32">
    <location>
        <begin position="364"/>
        <end position="374"/>
    </location>
</feature>
<dbReference type="GO" id="GO:0019031">
    <property type="term" value="C:viral envelope"/>
    <property type="evidence" value="ECO:0007669"/>
    <property type="project" value="UniProtKB-KW"/>
</dbReference>
<dbReference type="SUPFAM" id="SSF58069">
    <property type="entry name" value="Virus ectodomain"/>
    <property type="match status" value="1"/>
</dbReference>
<evidence type="ECO:0000256" key="6">
    <source>
        <dbReference type="ARBA" id="ARBA00004650"/>
    </source>
</evidence>
<feature type="disulfide bond" evidence="32">
    <location>
        <begin position="230"/>
        <end position="241"/>
    </location>
</feature>
<dbReference type="InterPro" id="IPR000328">
    <property type="entry name" value="GP41-like"/>
</dbReference>
<dbReference type="GO" id="GO:0016020">
    <property type="term" value="C:membrane"/>
    <property type="evidence" value="ECO:0007669"/>
    <property type="project" value="UniProtKB-UniRule"/>
</dbReference>
<dbReference type="GO" id="GO:0044175">
    <property type="term" value="C:host cell endosome membrane"/>
    <property type="evidence" value="ECO:0007669"/>
    <property type="project" value="UniProtKB-SubCell"/>
</dbReference>
<feature type="region of interest" description="Immunosuppression" evidence="32">
    <location>
        <begin position="572"/>
        <end position="590"/>
    </location>
</feature>
<organism evidence="36">
    <name type="scientific">Human immunodeficiency virus type 1</name>
    <name type="common">HIV-1</name>
    <dbReference type="NCBI Taxonomy" id="11676"/>
    <lineage>
        <taxon>Viruses</taxon>
        <taxon>Riboviria</taxon>
        <taxon>Pararnavirae</taxon>
        <taxon>Artverviricota</taxon>
        <taxon>Revtraviricetes</taxon>
        <taxon>Ortervirales</taxon>
        <taxon>Retroviridae</taxon>
        <taxon>Orthoretrovirinae</taxon>
        <taxon>Lentivirus</taxon>
        <taxon>Lentivirus humimdef1</taxon>
    </lineage>
</organism>
<evidence type="ECO:0000256" key="4">
    <source>
        <dbReference type="ARBA" id="ARBA00004563"/>
    </source>
</evidence>
<dbReference type="HAMAP" id="MF_04083">
    <property type="entry name" value="HIV_ENV"/>
    <property type="match status" value="1"/>
</dbReference>
<feature type="transmembrane region" description="Helical" evidence="33">
    <location>
        <begin position="676"/>
        <end position="703"/>
    </location>
</feature>
<comment type="PTM">
    <text evidence="32">Specific enzymatic cleavages in vivo yield mature proteins. Envelope glycoproteins are synthesized as a inactive precursor that is heavily N-glycosylated and processed likely by host cell furin in the Golgi to yield the mature SU and TM proteins. The cleavage site between SU and TM requires the minimal sequence [KR]-X-[KR]-R. About 2 of the 9 disulfide bonds of gp41 are reduced by P4HB/PDI, following binding to CD4 receptor.</text>
</comment>
<evidence type="ECO:0000256" key="17">
    <source>
        <dbReference type="ARBA" id="ARBA00022804"/>
    </source>
</evidence>
<keyword evidence="12 32" id="KW-1162">Viral penetration into host cytoplasm</keyword>
<comment type="subcellular location">
    <molecule>Transmembrane protein gp41</molecule>
    <subcellularLocation>
        <location evidence="32">Virion membrane</location>
        <topology evidence="32">Single-pass type I membrane protein</topology>
    </subcellularLocation>
    <subcellularLocation>
        <location evidence="32">Host cell membrane</location>
        <topology evidence="32">Single-pass type I membrane protein</topology>
    </subcellularLocation>
    <subcellularLocation>
        <location evidence="32">Host endosome membrane</location>
        <topology evidence="32">Single-pass type I membrane protein</topology>
    </subcellularLocation>
    <text evidence="32">It is probably concentrated at the site of budding and incorporated into the virions possibly by contacts between the cytoplasmic tail of Env and the N-terminus of Gag.</text>
</comment>
<comment type="domain">
    <text evidence="32">The CD4-binding region is targeted by the antibody b12.</text>
</comment>
<dbReference type="EMBL" id="MF501871">
    <property type="protein sequence ID" value="AWD57242.1"/>
    <property type="molecule type" value="Genomic_RNA"/>
</dbReference>
<dbReference type="GO" id="GO:0075512">
    <property type="term" value="P:clathrin-dependent endocytosis of virus by host cell"/>
    <property type="evidence" value="ECO:0007669"/>
    <property type="project" value="UniProtKB-UniRule"/>
</dbReference>
<comment type="subcellular location">
    <subcellularLocation>
        <location evidence="3">Host cell membrane</location>
        <topology evidence="3">Peripheral membrane protein</topology>
    </subcellularLocation>
    <subcellularLocation>
        <location evidence="1">Host cell membrane</location>
        <topology evidence="1">Single-pass type I membrane protein</topology>
    </subcellularLocation>
    <subcellularLocation>
        <location evidence="2">Host endosome membrane</location>
        <topology evidence="2">Peripheral membrane protein</topology>
    </subcellularLocation>
    <subcellularLocation>
        <location evidence="5">Host endosome membrane</location>
        <topology evidence="5">Single-pass type I membrane protein</topology>
    </subcellularLocation>
    <subcellularLocation>
        <location evidence="6">Virion membrane</location>
        <topology evidence="6">Peripheral membrane protein</topology>
    </subcellularLocation>
    <subcellularLocation>
        <location evidence="4">Virion membrane</location>
        <topology evidence="4">Single-pass type I membrane protein</topology>
    </subcellularLocation>
</comment>
<gene>
    <name evidence="32 36" type="primary">env</name>
</gene>
<keyword evidence="8 32" id="KW-1170">Fusion of virus membrane with host endosomal membrane</keyword>
<keyword evidence="24 32" id="KW-0175">Coiled coil</keyword>
<feature type="domain" description="Human immunodeficiency virus 1 envelope glycoprotein Gp120" evidence="34">
    <location>
        <begin position="33"/>
        <end position="140"/>
    </location>
</feature>
<dbReference type="InterPro" id="IPR036377">
    <property type="entry name" value="Gp120_core_sf"/>
</dbReference>
<evidence type="ECO:0000256" key="26">
    <source>
        <dbReference type="ARBA" id="ARBA00023139"/>
    </source>
</evidence>
<keyword evidence="15 32" id="KW-0053">Apoptosis</keyword>
<evidence type="ECO:0000313" key="36">
    <source>
        <dbReference type="EMBL" id="AWD57242.1"/>
    </source>
</evidence>
<evidence type="ECO:0000256" key="2">
    <source>
        <dbReference type="ARBA" id="ARBA00004433"/>
    </source>
</evidence>
<comment type="domain">
    <text evidence="32">The membrane proximal external region (MPER) present in gp41 is a tryptophan-rich region recognized by the antibodies 2F5, Z13, and 4E10. MPER seems to play a role in fusion.</text>
</comment>
<evidence type="ECO:0000256" key="24">
    <source>
        <dbReference type="ARBA" id="ARBA00023054"/>
    </source>
</evidence>
<dbReference type="GO" id="GO:0005198">
    <property type="term" value="F:structural molecule activity"/>
    <property type="evidence" value="ECO:0007669"/>
    <property type="project" value="UniProtKB-UniRule"/>
</dbReference>
<dbReference type="GO" id="GO:0052031">
    <property type="term" value="P:symbiont-mediated perturbation of host defense response"/>
    <property type="evidence" value="ECO:0007669"/>
    <property type="project" value="UniProtKB-UniRule"/>
</dbReference>
<comment type="domain">
    <text evidence="32">Some of the most genetically diverse regions of the viral genome are present in Env. They are called variable regions 1 through 5 (V1 through V5). Coreceptor usage of gp120 is determined mainly by the primary structure of the third variable region (V3) in the outer domain of gp120. The sequence of V3 determines which coreceptor, CCR5 and/or CXCR4 (corresponding to R5/macrophage, X4/T cell and R5X4/T cell and macrophage tropism), is used to trigger the fusion potential of the Env complex, and hence which cells the virus can infect. Binding to CCR5 involves a region adjacent in addition to V3.</text>
</comment>
<evidence type="ECO:0000256" key="7">
    <source>
        <dbReference type="ARBA" id="ARBA00022506"/>
    </source>
</evidence>
<dbReference type="PROSITE" id="PS51257">
    <property type="entry name" value="PROKAR_LIPOPROTEIN"/>
    <property type="match status" value="1"/>
</dbReference>
<evidence type="ECO:0000256" key="20">
    <source>
        <dbReference type="ARBA" id="ARBA00022879"/>
    </source>
</evidence>
<feature type="chain" id="PRO_5023512502" description="Transmembrane protein gp41" evidence="32">
    <location>
        <begin position="510"/>
        <end position="861"/>
    </location>
</feature>
<feature type="transmembrane region" description="Helical" evidence="33">
    <location>
        <begin position="13"/>
        <end position="41"/>
    </location>
</feature>
<proteinExistence type="inferred from homology"/>
<comment type="PTM">
    <text evidence="32">Palmitoylation of the transmembrane protein and of Env polyprotein (prior to its proteolytic cleavage) is essential for their association with host cell membrane lipid rafts. Palmitoylation is therefore required for envelope trafficking to classical lipid rafts, but not for viral replication.</text>
</comment>
<comment type="subcellular location">
    <molecule>Surface protein gp120</molecule>
    <subcellularLocation>
        <location evidence="32">Virion membrane</location>
        <topology evidence="32">Peripheral membrane protein</topology>
    </subcellularLocation>
    <subcellularLocation>
        <location evidence="32">Host cell membrane</location>
        <topology evidence="32">Peripheral membrane protein</topology>
    </subcellularLocation>
    <subcellularLocation>
        <location evidence="32">Host endosome membrane</location>
        <topology evidence="32">Single-pass type I membrane protein</topology>
    </subcellularLocation>
    <text evidence="32">The surface protein is not anchored to the viral envelope, but associates with the extravirion surface through its binding to TM. It is probably concentrated at the site of budding and incorporated into the virions possibly by contacts between the cytoplasmic tail of Env and the N-terminus of Gag.</text>
</comment>
<comment type="subunit">
    <text evidence="32">The mature envelope protein (Env) consists of a homotrimer of non-covalently associated gp120-gp41 heterodimers. The resulting complex protrudes from the virus surface as a spike. There seems to be as few as 10 spikes on the average virion. Surface protein gp120 interacts with host CD4, CCR5 and CXCR4. Gp120 also interacts with the C-type lectins CD209/DC-SIGN and CLEC4M/DC-SIGNR (collectively referred to as DC-SIGN(R)). Gp120 and gp41 interact with GalCer. Gp120 interacts with host ITGA4/ITGB7 complex; on CD4+ T-cells, this interaction results in rapid activation of integrin ITGAL/LFA-1, which facilitates efficient cell-to-cell spreading of HIV-1. Gp120 interacts with cell-associated heparan sulfate; this interaction increases virus infectivity on permissive cells and may be involved in infection of CD4- cells.</text>
</comment>
<keyword evidence="17 32" id="KW-1161">Viral attachment to host cell</keyword>
<dbReference type="FunFam" id="1.10.287.210:FF:000001">
    <property type="entry name" value="Envelope glycoprotein gp160"/>
    <property type="match status" value="1"/>
</dbReference>
<evidence type="ECO:0000256" key="9">
    <source>
        <dbReference type="ARBA" id="ARBA00022511"/>
    </source>
</evidence>
<evidence type="ECO:0000256" key="28">
    <source>
        <dbReference type="ARBA" id="ARBA00023180"/>
    </source>
</evidence>
<organismHost>
    <name type="scientific">Homo sapiens</name>
    <name type="common">Human</name>
    <dbReference type="NCBI Taxonomy" id="9606"/>
</organismHost>
<dbReference type="Pfam" id="PF00516">
    <property type="entry name" value="GP120"/>
    <property type="match status" value="2"/>
</dbReference>
<evidence type="ECO:0000256" key="1">
    <source>
        <dbReference type="ARBA" id="ARBA00004402"/>
    </source>
</evidence>
<comment type="PTM">
    <text evidence="32">Highly glycosylated by host. The high number of glycan on the protein is reffered to as 'glycan shield' because it contributes to hide protein sequence from adaptive immune system.</text>
</comment>
<feature type="lipid moiety-binding region" description="S-palmitoyl cysteine; by host" evidence="32">
    <location>
        <position position="842"/>
    </location>
</feature>
<feature type="lipid moiety-binding region" description="S-palmitoyl cysteine; by host" evidence="32">
    <location>
        <position position="762"/>
    </location>
</feature>
<comment type="function">
    <text evidence="32">Transmembrane protein gp41: Acts as a class I viral fusion protein. Under the current model, the protein has at least 3 conformational states: pre-fusion native state, pre-hairpin intermediate state, and post-fusion hairpin state. During fusion of viral and target intracellular membranes, the coiled coil regions (heptad repeats) assume a trimer-of-hairpins structure, positioning the fusion peptide in close proximity to the C-terminal region of the ectodomain. The formation of this structure appears to drive apposition and subsequent fusion of viral and target cell membranes. Complete fusion occurs in host cell endosomes and is dynamin-dependent, however some lipid transfer might occur at the plasma membrane. The virus undergoes clathrin-dependent internalization long before endosomal fusion, thus minimizing the surface exposure of conserved viral epitopes during fusion and reducing the efficacy of inhibitors targeting these epitopes. Membranes fusion leads to delivery of the nucleocapsid into the cytoplasm.</text>
</comment>
<comment type="similarity">
    <text evidence="32">Belongs to the HIV-1 env protein family.</text>
</comment>
<evidence type="ECO:0000259" key="34">
    <source>
        <dbReference type="Pfam" id="PF00516"/>
    </source>
</evidence>
<keyword evidence="9 32" id="KW-1032">Host cell membrane</keyword>
<dbReference type="SUPFAM" id="SSF56502">
    <property type="entry name" value="gp120 core"/>
    <property type="match status" value="2"/>
</dbReference>
<keyword evidence="7 32" id="KW-1168">Fusion of virus membrane with host membrane</keyword>
<keyword evidence="21 32" id="KW-1164">Virus endocytosis by host</keyword>
<evidence type="ECO:0000256" key="33">
    <source>
        <dbReference type="RuleBase" id="RU363095"/>
    </source>
</evidence>
<dbReference type="Gene3D" id="2.170.40.20">
    <property type="entry name" value="Human immunodeficiency virus 1, Gp160, envelope glycoprotein"/>
    <property type="match status" value="2"/>
</dbReference>
<keyword evidence="20 32" id="KW-0261">Viral envelope protein</keyword>
<keyword evidence="29 32" id="KW-0899">Viral immunoevasion</keyword>
<evidence type="ECO:0000256" key="8">
    <source>
        <dbReference type="ARBA" id="ARBA00022510"/>
    </source>
</evidence>
<dbReference type="Gene3D" id="1.20.5.490">
    <property type="entry name" value="Single helix bin"/>
    <property type="match status" value="1"/>
</dbReference>
<feature type="topological domain" description="Cytoplasmic" evidence="32">
    <location>
        <begin position="704"/>
        <end position="861"/>
    </location>
</feature>
<evidence type="ECO:0000256" key="31">
    <source>
        <dbReference type="ARBA" id="ARBA00023296"/>
    </source>
</evidence>
<feature type="domain" description="Human immunodeficiency virus 1 envelope glycoprotein Gp120" evidence="34">
    <location>
        <begin position="142"/>
        <end position="509"/>
    </location>
</feature>
<feature type="transmembrane region" description="Helical" evidence="33">
    <location>
        <begin position="510"/>
        <end position="533"/>
    </location>
</feature>
<evidence type="ECO:0000256" key="32">
    <source>
        <dbReference type="HAMAP-Rule" id="MF_04083"/>
    </source>
</evidence>
<feature type="short sequence motif" description="Di-leucine internalization motif" evidence="32">
    <location>
        <begin position="860"/>
        <end position="861"/>
    </location>
</feature>
<dbReference type="GO" id="GO:1903911">
    <property type="term" value="P:positive regulation of receptor clustering"/>
    <property type="evidence" value="ECO:0007669"/>
    <property type="project" value="UniProtKB-UniRule"/>
</dbReference>
<evidence type="ECO:0000256" key="14">
    <source>
        <dbReference type="ARBA" id="ARBA00022692"/>
    </source>
</evidence>
<keyword evidence="30 32" id="KW-0449">Lipoprotein</keyword>
<keyword evidence="23 32" id="KW-1039">Host endosome</keyword>
<keyword evidence="27 32" id="KW-1015">Disulfide bond</keyword>